<evidence type="ECO:0000313" key="2">
    <source>
        <dbReference type="EMBL" id="KAK9280357.1"/>
    </source>
</evidence>
<dbReference type="PANTHER" id="PTHR33264:SF55">
    <property type="entry name" value="TRANSMEMBRANE PROTEIN"/>
    <property type="match status" value="1"/>
</dbReference>
<evidence type="ECO:0000256" key="1">
    <source>
        <dbReference type="SAM" id="MobiDB-lite"/>
    </source>
</evidence>
<dbReference type="EMBL" id="JBBPBK010000008">
    <property type="protein sequence ID" value="KAK9280357.1"/>
    <property type="molecule type" value="Genomic_DNA"/>
</dbReference>
<dbReference type="Proteomes" id="UP001415857">
    <property type="component" value="Unassembled WGS sequence"/>
</dbReference>
<dbReference type="AlphaFoldDB" id="A0AAP0WUW6"/>
<gene>
    <name evidence="2" type="ORF">L1049_014046</name>
</gene>
<keyword evidence="3" id="KW-1185">Reference proteome</keyword>
<protein>
    <submittedName>
        <fullName evidence="2">Uncharacterized protein</fullName>
    </submittedName>
</protein>
<dbReference type="PANTHER" id="PTHR33264">
    <property type="entry name" value="EXPRESSED PROTEIN"/>
    <property type="match status" value="1"/>
</dbReference>
<comment type="caution">
    <text evidence="2">The sequence shown here is derived from an EMBL/GenBank/DDBJ whole genome shotgun (WGS) entry which is preliminary data.</text>
</comment>
<feature type="compositionally biased region" description="Basic and acidic residues" evidence="1">
    <location>
        <begin position="112"/>
        <end position="124"/>
    </location>
</feature>
<reference evidence="2 3" key="1">
    <citation type="journal article" date="2024" name="Plant J.">
        <title>Genome sequences and population genomics reveal climatic adaptation and genomic divergence between two closely related sweetgum species.</title>
        <authorList>
            <person name="Xu W.Q."/>
            <person name="Ren C.Q."/>
            <person name="Zhang X.Y."/>
            <person name="Comes H.P."/>
            <person name="Liu X.H."/>
            <person name="Li Y.G."/>
            <person name="Kettle C.J."/>
            <person name="Jalonen R."/>
            <person name="Gaisberger H."/>
            <person name="Ma Y.Z."/>
            <person name="Qiu Y.X."/>
        </authorList>
    </citation>
    <scope>NUCLEOTIDE SEQUENCE [LARGE SCALE GENOMIC DNA]</scope>
    <source>
        <strain evidence="2">Hangzhou</strain>
    </source>
</reference>
<evidence type="ECO:0000313" key="3">
    <source>
        <dbReference type="Proteomes" id="UP001415857"/>
    </source>
</evidence>
<proteinExistence type="predicted"/>
<organism evidence="2 3">
    <name type="scientific">Liquidambar formosana</name>
    <name type="common">Formosan gum</name>
    <dbReference type="NCBI Taxonomy" id="63359"/>
    <lineage>
        <taxon>Eukaryota</taxon>
        <taxon>Viridiplantae</taxon>
        <taxon>Streptophyta</taxon>
        <taxon>Embryophyta</taxon>
        <taxon>Tracheophyta</taxon>
        <taxon>Spermatophyta</taxon>
        <taxon>Magnoliopsida</taxon>
        <taxon>eudicotyledons</taxon>
        <taxon>Gunneridae</taxon>
        <taxon>Pentapetalae</taxon>
        <taxon>Saxifragales</taxon>
        <taxon>Altingiaceae</taxon>
        <taxon>Liquidambar</taxon>
    </lineage>
</organism>
<accession>A0AAP0WUW6</accession>
<feature type="region of interest" description="Disordered" evidence="1">
    <location>
        <begin position="83"/>
        <end position="124"/>
    </location>
</feature>
<sequence>MNRQLFIQSPLVNRRLPLLTNKPFQGEAKKGGRCAEVVGGTAADCAAVCCCCPCGLMNLLVLAVYKVPAGLCKKVWKKKKKGRMKKKKGLWQPQKTAGGPTCGSEESTTEMIEGKEEKAGDGMKEAADLEKEMWDRFCGTGFWRSPSQRGES</sequence>
<name>A0AAP0WUW6_LIQFO</name>